<dbReference type="InterPro" id="IPR029028">
    <property type="entry name" value="Alpha/beta_knot_MTases"/>
</dbReference>
<dbReference type="InterPro" id="IPR007158">
    <property type="entry name" value="TrmY"/>
</dbReference>
<keyword evidence="3" id="KW-0808">Transferase</keyword>
<dbReference type="AlphaFoldDB" id="A0AAE0C688"/>
<evidence type="ECO:0000256" key="4">
    <source>
        <dbReference type="ARBA" id="ARBA00022691"/>
    </source>
</evidence>
<keyword evidence="6" id="KW-1185">Reference proteome</keyword>
<dbReference type="SUPFAM" id="SSF75217">
    <property type="entry name" value="alpha/beta knot"/>
    <property type="match status" value="1"/>
</dbReference>
<dbReference type="Proteomes" id="UP001190700">
    <property type="component" value="Unassembled WGS sequence"/>
</dbReference>
<evidence type="ECO:0000313" key="6">
    <source>
        <dbReference type="Proteomes" id="UP001190700"/>
    </source>
</evidence>
<organism evidence="5 6">
    <name type="scientific">Cymbomonas tetramitiformis</name>
    <dbReference type="NCBI Taxonomy" id="36881"/>
    <lineage>
        <taxon>Eukaryota</taxon>
        <taxon>Viridiplantae</taxon>
        <taxon>Chlorophyta</taxon>
        <taxon>Pyramimonadophyceae</taxon>
        <taxon>Pyramimonadales</taxon>
        <taxon>Pyramimonadaceae</taxon>
        <taxon>Cymbomonas</taxon>
    </lineage>
</organism>
<gene>
    <name evidence="5" type="ORF">CYMTET_42356</name>
</gene>
<dbReference type="EMBL" id="LGRX02028348">
    <property type="protein sequence ID" value="KAK3248175.1"/>
    <property type="molecule type" value="Genomic_DNA"/>
</dbReference>
<dbReference type="InterPro" id="IPR029026">
    <property type="entry name" value="tRNA_m1G_MTases_N"/>
</dbReference>
<dbReference type="GO" id="GO:0008757">
    <property type="term" value="F:S-adenosylmethionine-dependent methyltransferase activity"/>
    <property type="evidence" value="ECO:0007669"/>
    <property type="project" value="TreeGrafter"/>
</dbReference>
<dbReference type="GO" id="GO:0030488">
    <property type="term" value="P:tRNA methylation"/>
    <property type="evidence" value="ECO:0007669"/>
    <property type="project" value="TreeGrafter"/>
</dbReference>
<sequence>MGRVVSNALYFSEGIRKNVRVWLILQSAGKSIEVDGARVTTLKPDEKTIALQLQQALQNASIPELLPTSRTANNRLLKSERNARLHHEKWLRRQPGQRGAVPGIKIHDNDSLDDRLKALRHESGGPLKMLLLSEDGDKLINPFIRCNTASVPSSDSESIIKKNGAKNSVNMSVENKSKEKRNEANGEFVVVLGDSYGMTVEEISSVKQQVGATAVTLGRLPLLASQCIVLINHHLDN</sequence>
<evidence type="ECO:0000256" key="1">
    <source>
        <dbReference type="ARBA" id="ARBA00022490"/>
    </source>
</evidence>
<proteinExistence type="predicted"/>
<dbReference type="Pfam" id="PF04013">
    <property type="entry name" value="Methyltrn_RNA_2"/>
    <property type="match status" value="2"/>
</dbReference>
<dbReference type="GO" id="GO:0008175">
    <property type="term" value="F:tRNA methyltransferase activity"/>
    <property type="evidence" value="ECO:0007669"/>
    <property type="project" value="InterPro"/>
</dbReference>
<reference evidence="5 6" key="1">
    <citation type="journal article" date="2015" name="Genome Biol. Evol.">
        <title>Comparative Genomics of a Bacterivorous Green Alga Reveals Evolutionary Causalities and Consequences of Phago-Mixotrophic Mode of Nutrition.</title>
        <authorList>
            <person name="Burns J.A."/>
            <person name="Paasch A."/>
            <person name="Narechania A."/>
            <person name="Kim E."/>
        </authorList>
    </citation>
    <scope>NUCLEOTIDE SEQUENCE [LARGE SCALE GENOMIC DNA]</scope>
    <source>
        <strain evidence="5 6">PLY_AMNH</strain>
    </source>
</reference>
<protein>
    <submittedName>
        <fullName evidence="5">Uncharacterized protein</fullName>
    </submittedName>
</protein>
<keyword evidence="2" id="KW-0489">Methyltransferase</keyword>
<accession>A0AAE0C688</accession>
<comment type="caution">
    <text evidence="5">The sequence shown here is derived from an EMBL/GenBank/DDBJ whole genome shotgun (WGS) entry which is preliminary data.</text>
</comment>
<evidence type="ECO:0000256" key="3">
    <source>
        <dbReference type="ARBA" id="ARBA00022679"/>
    </source>
</evidence>
<dbReference type="PANTHER" id="PTHR40703">
    <property type="entry name" value="TRNA (PSEUDOURIDINE(54)-N(1))-METHYLTRANSFERASE"/>
    <property type="match status" value="1"/>
</dbReference>
<name>A0AAE0C688_9CHLO</name>
<evidence type="ECO:0000313" key="5">
    <source>
        <dbReference type="EMBL" id="KAK3248175.1"/>
    </source>
</evidence>
<keyword evidence="1" id="KW-0963">Cytoplasm</keyword>
<dbReference type="Gene3D" id="3.40.1280.10">
    <property type="match status" value="1"/>
</dbReference>
<keyword evidence="4" id="KW-0949">S-adenosyl-L-methionine</keyword>
<evidence type="ECO:0000256" key="2">
    <source>
        <dbReference type="ARBA" id="ARBA00022603"/>
    </source>
</evidence>
<dbReference type="PANTHER" id="PTHR40703:SF1">
    <property type="entry name" value="TRNA (PSEUDOURIDINE(54)-N(1))-METHYLTRANSFERASE"/>
    <property type="match status" value="1"/>
</dbReference>